<dbReference type="Proteomes" id="UP001085076">
    <property type="component" value="Miscellaneous, Linkage group lg01"/>
</dbReference>
<organism evidence="2 3">
    <name type="scientific">Dioscorea zingiberensis</name>
    <dbReference type="NCBI Taxonomy" id="325984"/>
    <lineage>
        <taxon>Eukaryota</taxon>
        <taxon>Viridiplantae</taxon>
        <taxon>Streptophyta</taxon>
        <taxon>Embryophyta</taxon>
        <taxon>Tracheophyta</taxon>
        <taxon>Spermatophyta</taxon>
        <taxon>Magnoliopsida</taxon>
        <taxon>Liliopsida</taxon>
        <taxon>Dioscoreales</taxon>
        <taxon>Dioscoreaceae</taxon>
        <taxon>Dioscorea</taxon>
    </lineage>
</organism>
<accession>A0A9D5HQC0</accession>
<evidence type="ECO:0000313" key="2">
    <source>
        <dbReference type="EMBL" id="KAJ0985069.1"/>
    </source>
</evidence>
<proteinExistence type="predicted"/>
<name>A0A9D5HQC0_9LILI</name>
<feature type="region of interest" description="Disordered" evidence="1">
    <location>
        <begin position="50"/>
        <end position="70"/>
    </location>
</feature>
<reference evidence="2" key="1">
    <citation type="submission" date="2021-03" db="EMBL/GenBank/DDBJ databases">
        <authorList>
            <person name="Li Z."/>
            <person name="Yang C."/>
        </authorList>
    </citation>
    <scope>NUCLEOTIDE SEQUENCE</scope>
    <source>
        <strain evidence="2">Dzin_1.0</strain>
        <tissue evidence="2">Leaf</tissue>
    </source>
</reference>
<keyword evidence="3" id="KW-1185">Reference proteome</keyword>
<gene>
    <name evidence="2" type="ORF">J5N97_003425</name>
</gene>
<comment type="caution">
    <text evidence="2">The sequence shown here is derived from an EMBL/GenBank/DDBJ whole genome shotgun (WGS) entry which is preliminary data.</text>
</comment>
<dbReference type="OrthoDB" id="752671at2759"/>
<dbReference type="PANTHER" id="PTHR34130:SF5">
    <property type="entry name" value="OS08G0243800 PROTEIN"/>
    <property type="match status" value="1"/>
</dbReference>
<reference evidence="2" key="2">
    <citation type="journal article" date="2022" name="Hortic Res">
        <title>The genome of Dioscorea zingiberensis sheds light on the biosynthesis, origin and evolution of the medicinally important diosgenin saponins.</title>
        <authorList>
            <person name="Li Y."/>
            <person name="Tan C."/>
            <person name="Li Z."/>
            <person name="Guo J."/>
            <person name="Li S."/>
            <person name="Chen X."/>
            <person name="Wang C."/>
            <person name="Dai X."/>
            <person name="Yang H."/>
            <person name="Song W."/>
            <person name="Hou L."/>
            <person name="Xu J."/>
            <person name="Tong Z."/>
            <person name="Xu A."/>
            <person name="Yuan X."/>
            <person name="Wang W."/>
            <person name="Yang Q."/>
            <person name="Chen L."/>
            <person name="Sun Z."/>
            <person name="Wang K."/>
            <person name="Pan B."/>
            <person name="Chen J."/>
            <person name="Bao Y."/>
            <person name="Liu F."/>
            <person name="Qi X."/>
            <person name="Gang D.R."/>
            <person name="Wen J."/>
            <person name="Li J."/>
        </authorList>
    </citation>
    <scope>NUCLEOTIDE SEQUENCE</scope>
    <source>
        <strain evidence="2">Dzin_1.0</strain>
    </source>
</reference>
<feature type="region of interest" description="Disordered" evidence="1">
    <location>
        <begin position="16"/>
        <end position="36"/>
    </location>
</feature>
<dbReference type="AlphaFoldDB" id="A0A9D5HQC0"/>
<evidence type="ECO:0000256" key="1">
    <source>
        <dbReference type="SAM" id="MobiDB-lite"/>
    </source>
</evidence>
<dbReference type="EMBL" id="JAGGNH010000001">
    <property type="protein sequence ID" value="KAJ0985069.1"/>
    <property type="molecule type" value="Genomic_DNA"/>
</dbReference>
<evidence type="ECO:0000313" key="3">
    <source>
        <dbReference type="Proteomes" id="UP001085076"/>
    </source>
</evidence>
<dbReference type="PANTHER" id="PTHR34130">
    <property type="entry name" value="OS08G0243800 PROTEIN"/>
    <property type="match status" value="1"/>
</dbReference>
<sequence>MCAADEIFVHGRMLARNPALPGPAPTPPLRRSRSHVASIGRRRWEVMDGLDPRLRRASSDSAPGGRAPRPRPRWYWFLFGSVSIPEPAMEMSEIRSRLRRRAAAPEMRDAGRWAPWKLIQSLSCKGVESAAATAPTPIMRHGGIMGI</sequence>
<protein>
    <submittedName>
        <fullName evidence="2">Uncharacterized protein</fullName>
    </submittedName>
</protein>